<evidence type="ECO:0000313" key="8">
    <source>
        <dbReference type="EMBL" id="MCU4716756.1"/>
    </source>
</evidence>
<dbReference type="Proteomes" id="UP001208186">
    <property type="component" value="Unassembled WGS sequence"/>
</dbReference>
<evidence type="ECO:0000256" key="4">
    <source>
        <dbReference type="ARBA" id="ARBA00022679"/>
    </source>
</evidence>
<dbReference type="InterPro" id="IPR036890">
    <property type="entry name" value="HATPase_C_sf"/>
</dbReference>
<dbReference type="Gene3D" id="3.30.565.10">
    <property type="entry name" value="Histidine kinase-like ATPase, C-terminal domain"/>
    <property type="match status" value="1"/>
</dbReference>
<dbReference type="InterPro" id="IPR003594">
    <property type="entry name" value="HATPase_dom"/>
</dbReference>
<feature type="domain" description="Histidine kinase" evidence="7">
    <location>
        <begin position="144"/>
        <end position="340"/>
    </location>
</feature>
<dbReference type="Proteomes" id="UP001209746">
    <property type="component" value="Unassembled WGS sequence"/>
</dbReference>
<dbReference type="InterPro" id="IPR003661">
    <property type="entry name" value="HisK_dim/P_dom"/>
</dbReference>
<dbReference type="PANTHER" id="PTHR43711:SF1">
    <property type="entry name" value="HISTIDINE KINASE 1"/>
    <property type="match status" value="1"/>
</dbReference>
<keyword evidence="3" id="KW-0597">Phosphoprotein</keyword>
<dbReference type="InterPro" id="IPR005467">
    <property type="entry name" value="His_kinase_dom"/>
</dbReference>
<dbReference type="PRINTS" id="PR00344">
    <property type="entry name" value="BCTRLSENSOR"/>
</dbReference>
<proteinExistence type="predicted"/>
<keyword evidence="10" id="KW-1185">Reference proteome</keyword>
<evidence type="ECO:0000256" key="3">
    <source>
        <dbReference type="ARBA" id="ARBA00022553"/>
    </source>
</evidence>
<dbReference type="SUPFAM" id="SSF47384">
    <property type="entry name" value="Homodimeric domain of signal transducing histidine kinase"/>
    <property type="match status" value="1"/>
</dbReference>
<dbReference type="InterPro" id="IPR035965">
    <property type="entry name" value="PAS-like_dom_sf"/>
</dbReference>
<evidence type="ECO:0000313" key="9">
    <source>
        <dbReference type="EMBL" id="MCU4725639.1"/>
    </source>
</evidence>
<dbReference type="GO" id="GO:0000155">
    <property type="term" value="F:phosphorelay sensor kinase activity"/>
    <property type="evidence" value="ECO:0007669"/>
    <property type="project" value="InterPro"/>
</dbReference>
<dbReference type="InterPro" id="IPR004358">
    <property type="entry name" value="Sig_transdc_His_kin-like_C"/>
</dbReference>
<dbReference type="RefSeq" id="WP_315907519.1">
    <property type="nucleotide sequence ID" value="NZ_JAOPKC010000001.1"/>
</dbReference>
<keyword evidence="4" id="KW-0808">Transferase</keyword>
<dbReference type="Gene3D" id="3.30.450.20">
    <property type="entry name" value="PAS domain"/>
    <property type="match status" value="1"/>
</dbReference>
<organism evidence="9 11">
    <name type="scientific">Halapricum hydrolyticum</name>
    <dbReference type="NCBI Taxonomy" id="2979991"/>
    <lineage>
        <taxon>Archaea</taxon>
        <taxon>Methanobacteriati</taxon>
        <taxon>Methanobacteriota</taxon>
        <taxon>Stenosarchaea group</taxon>
        <taxon>Halobacteria</taxon>
        <taxon>Halobacteriales</taxon>
        <taxon>Haloarculaceae</taxon>
        <taxon>Halapricum</taxon>
    </lineage>
</organism>
<comment type="catalytic activity">
    <reaction evidence="1">
        <text>ATP + protein L-histidine = ADP + protein N-phospho-L-histidine.</text>
        <dbReference type="EC" id="2.7.13.3"/>
    </reaction>
</comment>
<evidence type="ECO:0000256" key="2">
    <source>
        <dbReference type="ARBA" id="ARBA00012438"/>
    </source>
</evidence>
<dbReference type="EMBL" id="JAOPKC010000001">
    <property type="protein sequence ID" value="MCU4716756.1"/>
    <property type="molecule type" value="Genomic_DNA"/>
</dbReference>
<dbReference type="PROSITE" id="PS50109">
    <property type="entry name" value="HIS_KIN"/>
    <property type="match status" value="1"/>
</dbReference>
<dbReference type="Pfam" id="PF02518">
    <property type="entry name" value="HATPase_c"/>
    <property type="match status" value="1"/>
</dbReference>
<evidence type="ECO:0000259" key="7">
    <source>
        <dbReference type="PROSITE" id="PS50109"/>
    </source>
</evidence>
<sequence>MARNGAIPEYVAVALKRANAVVWAVDTDTKDVVAKVGNIPPLESVIREIDDISSFFERGVHPDDLPEVEPLYRQIFDRERTQFGVDFRTHPDHCGAKWVHIDAYLMETDGDPLLVGVAWDITDRKRREQDLRDQKDRLEEFSGVLSHDLRNPIEVAAGHLELAKTKREDEHLEAVEKSLREMEALIDDLQAALSEGGPVVRGGAVSGVTTEQLDLKAVARGAWEAVETADATLSVEKATIRADRSSLRQLFENLFRNAVEHAGPDVTVTVGALDEQDGFYVADDGPGIPDGARDAVFERGYSTDDDGLGLGLYIVSQIADSAGWTITVTDNDAGGTRFEIADVRVS</sequence>
<dbReference type="Pfam" id="PF00512">
    <property type="entry name" value="HisKA"/>
    <property type="match status" value="1"/>
</dbReference>
<evidence type="ECO:0000313" key="11">
    <source>
        <dbReference type="Proteomes" id="UP001209746"/>
    </source>
</evidence>
<dbReference type="InterPro" id="IPR036097">
    <property type="entry name" value="HisK_dim/P_sf"/>
</dbReference>
<dbReference type="EC" id="2.7.13.3" evidence="2"/>
<dbReference type="CDD" id="cd00075">
    <property type="entry name" value="HATPase"/>
    <property type="match status" value="1"/>
</dbReference>
<keyword evidence="6" id="KW-0902">Two-component regulatory system</keyword>
<dbReference type="SUPFAM" id="SSF55874">
    <property type="entry name" value="ATPase domain of HSP90 chaperone/DNA topoisomerase II/histidine kinase"/>
    <property type="match status" value="1"/>
</dbReference>
<evidence type="ECO:0000256" key="1">
    <source>
        <dbReference type="ARBA" id="ARBA00000085"/>
    </source>
</evidence>
<keyword evidence="5 9" id="KW-0418">Kinase</keyword>
<evidence type="ECO:0000256" key="6">
    <source>
        <dbReference type="ARBA" id="ARBA00023012"/>
    </source>
</evidence>
<gene>
    <name evidence="9" type="ORF">OB914_01435</name>
    <name evidence="8" type="ORF">OB916_01585</name>
</gene>
<protein>
    <recommendedName>
        <fullName evidence="2">histidine kinase</fullName>
        <ecNumber evidence="2">2.7.13.3</ecNumber>
    </recommendedName>
</protein>
<accession>A0AAE3LGI2</accession>
<dbReference type="CDD" id="cd00082">
    <property type="entry name" value="HisKA"/>
    <property type="match status" value="1"/>
</dbReference>
<evidence type="ECO:0000256" key="5">
    <source>
        <dbReference type="ARBA" id="ARBA00022777"/>
    </source>
</evidence>
<dbReference type="Gene3D" id="1.10.287.130">
    <property type="match status" value="1"/>
</dbReference>
<dbReference type="PANTHER" id="PTHR43711">
    <property type="entry name" value="TWO-COMPONENT HISTIDINE KINASE"/>
    <property type="match status" value="1"/>
</dbReference>
<dbReference type="AlphaFoldDB" id="A0AAE3LGI2"/>
<dbReference type="SMART" id="SM00388">
    <property type="entry name" value="HisKA"/>
    <property type="match status" value="1"/>
</dbReference>
<comment type="caution">
    <text evidence="9">The sequence shown here is derived from an EMBL/GenBank/DDBJ whole genome shotgun (WGS) entry which is preliminary data.</text>
</comment>
<dbReference type="InterPro" id="IPR050736">
    <property type="entry name" value="Sensor_HK_Regulatory"/>
</dbReference>
<reference evidence="9" key="1">
    <citation type="submission" date="2023-02" db="EMBL/GenBank/DDBJ databases">
        <title>Enrichment on poylsaccharides allowed isolation of novel metabolic and taxonomic groups of Haloarchaea.</title>
        <authorList>
            <person name="Sorokin D.Y."/>
            <person name="Elcheninov A.G."/>
            <person name="Khizhniak T.V."/>
            <person name="Kolganova T.V."/>
            <person name="Kublanov I.V."/>
        </authorList>
    </citation>
    <scope>NUCLEOTIDE SEQUENCE</scope>
    <source>
        <strain evidence="8 10">HArc-curdl5-1</strain>
        <strain evidence="9">HArc-curdl7</strain>
    </source>
</reference>
<name>A0AAE3LGI2_9EURY</name>
<dbReference type="EMBL" id="JAOPKD010000001">
    <property type="protein sequence ID" value="MCU4725639.1"/>
    <property type="molecule type" value="Genomic_DNA"/>
</dbReference>
<dbReference type="SMART" id="SM00387">
    <property type="entry name" value="HATPase_c"/>
    <property type="match status" value="1"/>
</dbReference>
<evidence type="ECO:0000313" key="10">
    <source>
        <dbReference type="Proteomes" id="UP001208186"/>
    </source>
</evidence>
<dbReference type="SUPFAM" id="SSF55785">
    <property type="entry name" value="PYP-like sensor domain (PAS domain)"/>
    <property type="match status" value="1"/>
</dbReference>